<organism evidence="1 2">
    <name type="scientific">Streptomyces liangshanensis</name>
    <dbReference type="NCBI Taxonomy" id="2717324"/>
    <lineage>
        <taxon>Bacteria</taxon>
        <taxon>Bacillati</taxon>
        <taxon>Actinomycetota</taxon>
        <taxon>Actinomycetes</taxon>
        <taxon>Kitasatosporales</taxon>
        <taxon>Streptomycetaceae</taxon>
        <taxon>Streptomyces</taxon>
    </lineage>
</organism>
<dbReference type="SUPFAM" id="SSF53474">
    <property type="entry name" value="alpha/beta-Hydrolases"/>
    <property type="match status" value="1"/>
</dbReference>
<evidence type="ECO:0000313" key="1">
    <source>
        <dbReference type="EMBL" id="QIQ01389.1"/>
    </source>
</evidence>
<dbReference type="InterPro" id="IPR029058">
    <property type="entry name" value="AB_hydrolase_fold"/>
</dbReference>
<proteinExistence type="predicted"/>
<accession>A0A6G9GTK5</accession>
<evidence type="ECO:0000313" key="2">
    <source>
        <dbReference type="Proteomes" id="UP000501179"/>
    </source>
</evidence>
<name>A0A6G9GTK5_9ACTN</name>
<dbReference type="Gene3D" id="3.40.50.1820">
    <property type="entry name" value="alpha/beta hydrolase"/>
    <property type="match status" value="1"/>
</dbReference>
<keyword evidence="2" id="KW-1185">Reference proteome</keyword>
<sequence length="280" mass="30525">MTRVLAFHGVRNYRAADTTPRAGGARLKAEWLAALGPTAAGLDLEHAYYADLLRSQKQSGELTDDDLDLVASWARVWGIEPDGVQGRATGWLRWVCGRIAQRTGERPAVVEKSVRLFFPEVTRYFAAGRDGVRERVRAALLRHRPRVVVAHSLGSVVAYEALHDLADEMEVELLLTLGSPLALPHAIFHRLDPAPLHGRGARPANVGRWVNIADTGDFVAVPKGALAELFSGVEERPDISIAPLWPHSALDYLRHTTVREVLTPKGPGGGSSDHRADTPG</sequence>
<dbReference type="KEGG" id="slia:HA039_02930"/>
<protein>
    <submittedName>
        <fullName evidence="1">Serine peptidase</fullName>
    </submittedName>
</protein>
<dbReference type="RefSeq" id="WP_167023299.1">
    <property type="nucleotide sequence ID" value="NZ_CP050177.1"/>
</dbReference>
<dbReference type="Proteomes" id="UP000501179">
    <property type="component" value="Chromosome"/>
</dbReference>
<dbReference type="AlphaFoldDB" id="A0A6G9GTK5"/>
<gene>
    <name evidence="1" type="ORF">HA039_02930</name>
</gene>
<dbReference type="EMBL" id="CP050177">
    <property type="protein sequence ID" value="QIQ01389.1"/>
    <property type="molecule type" value="Genomic_DNA"/>
</dbReference>
<reference evidence="1 2" key="1">
    <citation type="submission" date="2020-03" db="EMBL/GenBank/DDBJ databases">
        <title>A novel species.</title>
        <authorList>
            <person name="Gao J."/>
        </authorList>
    </citation>
    <scope>NUCLEOTIDE SEQUENCE [LARGE SCALE GENOMIC DNA]</scope>
    <source>
        <strain evidence="1 2">QMT-12</strain>
    </source>
</reference>